<accession>A0A918AGX2</accession>
<dbReference type="InterPro" id="IPR021005">
    <property type="entry name" value="Znf_CGNR"/>
</dbReference>
<evidence type="ECO:0000259" key="1">
    <source>
        <dbReference type="Pfam" id="PF11706"/>
    </source>
</evidence>
<reference evidence="2" key="2">
    <citation type="submission" date="2020-09" db="EMBL/GenBank/DDBJ databases">
        <authorList>
            <person name="Sun Q."/>
            <person name="Ohkuma M."/>
        </authorList>
    </citation>
    <scope>NUCLEOTIDE SEQUENCE</scope>
    <source>
        <strain evidence="2">JCM 3313</strain>
    </source>
</reference>
<comment type="caution">
    <text evidence="2">The sequence shown here is derived from an EMBL/GenBank/DDBJ whole genome shotgun (WGS) entry which is preliminary data.</text>
</comment>
<dbReference type="Proteomes" id="UP000639606">
    <property type="component" value="Unassembled WGS sequence"/>
</dbReference>
<evidence type="ECO:0000313" key="3">
    <source>
        <dbReference type="Proteomes" id="UP000639606"/>
    </source>
</evidence>
<dbReference type="AlphaFoldDB" id="A0A918AGX2"/>
<protein>
    <recommendedName>
        <fullName evidence="1">Zinc finger CGNR domain-containing protein</fullName>
    </recommendedName>
</protein>
<evidence type="ECO:0000313" key="2">
    <source>
        <dbReference type="EMBL" id="GGP40718.1"/>
    </source>
</evidence>
<proteinExistence type="predicted"/>
<dbReference type="Gene3D" id="1.10.3300.10">
    <property type="entry name" value="Jann2411-like domain"/>
    <property type="match status" value="1"/>
</dbReference>
<dbReference type="SUPFAM" id="SSF160904">
    <property type="entry name" value="Jann2411-like"/>
    <property type="match status" value="1"/>
</dbReference>
<gene>
    <name evidence="2" type="ORF">GCM10010185_09750</name>
</gene>
<dbReference type="InterPro" id="IPR023286">
    <property type="entry name" value="ABATE_dom_sf"/>
</dbReference>
<name>A0A918AGX2_9PSEU</name>
<organism evidence="2 3">
    <name type="scientific">Saccharothrix coeruleofusca</name>
    <dbReference type="NCBI Taxonomy" id="33919"/>
    <lineage>
        <taxon>Bacteria</taxon>
        <taxon>Bacillati</taxon>
        <taxon>Actinomycetota</taxon>
        <taxon>Actinomycetes</taxon>
        <taxon>Pseudonocardiales</taxon>
        <taxon>Pseudonocardiaceae</taxon>
        <taxon>Saccharothrix</taxon>
    </lineage>
</organism>
<feature type="domain" description="Zinc finger CGNR" evidence="1">
    <location>
        <begin position="139"/>
        <end position="177"/>
    </location>
</feature>
<dbReference type="EMBL" id="BMRG01000002">
    <property type="protein sequence ID" value="GGP40718.1"/>
    <property type="molecule type" value="Genomic_DNA"/>
</dbReference>
<dbReference type="InterPro" id="IPR010852">
    <property type="entry name" value="ABATE"/>
</dbReference>
<reference evidence="2" key="1">
    <citation type="journal article" date="2014" name="Int. J. Syst. Evol. Microbiol.">
        <title>Complete genome sequence of Corynebacterium casei LMG S-19264T (=DSM 44701T), isolated from a smear-ripened cheese.</title>
        <authorList>
            <consortium name="US DOE Joint Genome Institute (JGI-PGF)"/>
            <person name="Walter F."/>
            <person name="Albersmeier A."/>
            <person name="Kalinowski J."/>
            <person name="Ruckert C."/>
        </authorList>
    </citation>
    <scope>NUCLEOTIDE SEQUENCE</scope>
    <source>
        <strain evidence="2">JCM 3313</strain>
    </source>
</reference>
<dbReference type="PANTHER" id="PTHR35525">
    <property type="entry name" value="BLL6575 PROTEIN"/>
    <property type="match status" value="1"/>
</dbReference>
<dbReference type="PANTHER" id="PTHR35525:SF3">
    <property type="entry name" value="BLL6575 PROTEIN"/>
    <property type="match status" value="1"/>
</dbReference>
<dbReference type="Pfam" id="PF11706">
    <property type="entry name" value="zf-CGNR"/>
    <property type="match status" value="1"/>
</dbReference>
<dbReference type="Pfam" id="PF07336">
    <property type="entry name" value="ABATE"/>
    <property type="match status" value="1"/>
</dbReference>
<sequence>MAEVNTALEFAATVHGDGRGGLSDELATPGGLARWTGSTAPDEALRRRLVELRWAVRALFAHATRAQQRLDTPRLPDLDTALRLVNEAAARVPSAVQLDWHDGEPRVRRIDSADEGDRLLASLATAAIEFLASGERSGLRACPAPRCVRYFVKAHPQQQWCKPSCGNRARVSRHYHRTHP</sequence>
<keyword evidence="3" id="KW-1185">Reference proteome</keyword>